<feature type="compositionally biased region" description="Low complexity" evidence="13">
    <location>
        <begin position="492"/>
        <end position="506"/>
    </location>
</feature>
<comment type="subcellular location">
    <subcellularLocation>
        <location evidence="1">Peroxisome membrane</location>
        <topology evidence="1">Multi-pass membrane protein</topology>
    </subcellularLocation>
</comment>
<evidence type="ECO:0000259" key="15">
    <source>
        <dbReference type="PROSITE" id="PS50878"/>
    </source>
</evidence>
<dbReference type="InterPro" id="IPR006845">
    <property type="entry name" value="Pex_N"/>
</dbReference>
<evidence type="ECO:0000256" key="8">
    <source>
        <dbReference type="ARBA" id="ARBA00022833"/>
    </source>
</evidence>
<comment type="pathway">
    <text evidence="2">Protein modification; protein ubiquitination.</text>
</comment>
<feature type="compositionally biased region" description="Pro residues" evidence="13">
    <location>
        <begin position="474"/>
        <end position="491"/>
    </location>
</feature>
<keyword evidence="8" id="KW-0862">Zinc</keyword>
<reference evidence="16 17" key="1">
    <citation type="submission" date="2019-01" db="EMBL/GenBank/DDBJ databases">
        <title>Genome Assembly of Collichthys lucidus.</title>
        <authorList>
            <person name="Cai M."/>
            <person name="Xiao S."/>
        </authorList>
    </citation>
    <scope>NUCLEOTIDE SEQUENCE [LARGE SCALE GENOMIC DNA]</scope>
    <source>
        <strain evidence="16">JT15FE1705JMU</strain>
        <tissue evidence="16">Muscle</tissue>
    </source>
</reference>
<dbReference type="GO" id="GO:0015031">
    <property type="term" value="P:protein transport"/>
    <property type="evidence" value="ECO:0007669"/>
    <property type="project" value="UniProtKB-KW"/>
</dbReference>
<evidence type="ECO:0000313" key="16">
    <source>
        <dbReference type="EMBL" id="TKS92391.1"/>
    </source>
</evidence>
<dbReference type="SUPFAM" id="SSF56672">
    <property type="entry name" value="DNA/RNA polymerases"/>
    <property type="match status" value="1"/>
</dbReference>
<keyword evidence="14" id="KW-0732">Signal</keyword>
<proteinExistence type="inferred from homology"/>
<accession>A0A4U5VVJ3</accession>
<dbReference type="STRING" id="240159.A0A4U5VVJ3"/>
<keyword evidence="9" id="KW-0653">Protein transport</keyword>
<feature type="region of interest" description="Disordered" evidence="13">
    <location>
        <begin position="452"/>
        <end position="520"/>
    </location>
</feature>
<dbReference type="InterPro" id="IPR000477">
    <property type="entry name" value="RT_dom"/>
</dbReference>
<dbReference type="Pfam" id="PF00078">
    <property type="entry name" value="RVT_1"/>
    <property type="match status" value="1"/>
</dbReference>
<evidence type="ECO:0000256" key="2">
    <source>
        <dbReference type="ARBA" id="ARBA00004906"/>
    </source>
</evidence>
<dbReference type="Proteomes" id="UP000298787">
    <property type="component" value="Chromosome 23"/>
</dbReference>
<dbReference type="Gene3D" id="3.30.40.10">
    <property type="entry name" value="Zinc/RING finger domain, C3HC4 (zinc finger)"/>
    <property type="match status" value="1"/>
</dbReference>
<feature type="compositionally biased region" description="Pro residues" evidence="13">
    <location>
        <begin position="457"/>
        <end position="467"/>
    </location>
</feature>
<dbReference type="Pfam" id="PF09004">
    <property type="entry name" value="ALKBH8_N"/>
    <property type="match status" value="1"/>
</dbReference>
<comment type="similarity">
    <text evidence="3">Belongs to the pex2/pex10/pex12 family.</text>
</comment>
<dbReference type="GO" id="GO:0005778">
    <property type="term" value="C:peroxisomal membrane"/>
    <property type="evidence" value="ECO:0007669"/>
    <property type="project" value="UniProtKB-SubCell"/>
</dbReference>
<evidence type="ECO:0000256" key="4">
    <source>
        <dbReference type="ARBA" id="ARBA00022448"/>
    </source>
</evidence>
<dbReference type="CDD" id="cd16451">
    <property type="entry name" value="mRING_PEX12"/>
    <property type="match status" value="1"/>
</dbReference>
<keyword evidence="7" id="KW-0863">Zinc-finger</keyword>
<sequence length="1380" mass="157179">MDVHIVTFVVCSLLLSALFGVAVGNTLNHGSPFNYGSIVYTRDQLLGLRHSPLLYAERPEIPRELRRKRRGCRAGVKRREQKRRYKPCLPSVIMGNVRSLPNKMEELTALTRLQREYRECSLMCFTETWLTELSPESHVNLDGFQLVRADRKAPESGKKKGGGIAVFVNDRWCHPGHIRVKEQLCTRDLELLAVSMRPYYLPREFSQLLNQHPQSLLLISGDFNHASLSSTLPTFTQYVNCHTRDNKTLDLLYANIKDAYTSSPLPPLGRSDHNLVHLVTDYTPVVNKQRPVKRRVKQWSEETSARLRDCFETTDLEALCSPHGSDIDSMTDCITDYINFCVENTVPSKWVRCFPNNKPWVTSEIKALLNEKKRVFKSGDKEELRRVQRELRLRIRKGKDSYRRKLEERLEQNNARDVWRGLQTIAGHGKGVGRNPVSGDKDSADELNLFFNRFDSAPPPSLTPPDPYSHLPWRAPPPPAPPLLSPTPFTPSTPNRHPLTSSQLNTPTPPPQSSSSPLSITDDHVRSQLKKIKARKAPGPDGISPRLLKDCADQLCGVVRRLFNLSLSLEKVPALWKTSCVVPVPKTPRPKEPNHFRPVALTSHLMKTMERIILRHLRLLVGTQLDPLQFAYQPGIGVEDAVIYLLHRSLLHLEDSRSAVRVMFFDFSSAFNTIQPSLLRVKMERVGVDQHLAAWTTDYLTNRPQFVKLQHCVSDVVLCSTGAPQGTVLSPFLFTLYTSDFTHNTAHCHIQKFSDDTAVVGRVSEGDDLEYRTIIRDFVSWCELNQLQLNTSKTKEMIVNYQRKTSHFTPVNIQGSDIEVVRSYRFLGVHLNNKLDWTDNTHALYKKGQSRLHLLRRLRSFGVCRVLLRTFYDSVVASAIFYAVVCWRGSSTDRDRSRLNRLIRRASSVLDCPLDSTEEVGERRMLAKLTSIMDNPSHPLHDTVGSLSSSFSSRLIHPRCKKERFRKSFIPAAVRLAPVADLPIVVFCGKYQSSSMVPDKTFTPVASWRSFVELWHKGADTGPAGSYLSTALSSSLRSPEIVEPRNLKVLAESNPSRFGFLWRRFDELYLLLDLLLQNHFLSRCSASFSENFYGLKRVSGGRGLPVHLGLCRKSHWRSLLLLCLVPYLRAKLEATLAQQRDEEDFSIRLAQTRSQRLYRAAVAAYPYVSSVWQGWVFCQQLLFVFGASKTHSPLLWLARVRLARLNAQDIRDMELKSDKIGNPAEGSLLQRAWWLMSQAARGVAVSLSTSLSMGVFFLQFLEWWYSSENQSTVKTLTSLPAPPPPLHLQEEEEEEEEEQQSGRDSPPALANHSKETQTSTDRRNCPLCRRLRTNATVLSTSGFVFCYRCIYTYVKANHRCPVTRYPTELQHLIKIYSLEC</sequence>
<evidence type="ECO:0000256" key="13">
    <source>
        <dbReference type="SAM" id="MobiDB-lite"/>
    </source>
</evidence>
<keyword evidence="5" id="KW-0812">Transmembrane</keyword>
<dbReference type="PANTHER" id="PTHR47510">
    <property type="entry name" value="REVERSE TRANSCRIPTASE DOMAIN-CONTAINING PROTEIN"/>
    <property type="match status" value="1"/>
</dbReference>
<dbReference type="InterPro" id="IPR043502">
    <property type="entry name" value="DNA/RNA_pol_sf"/>
</dbReference>
<dbReference type="SUPFAM" id="SSF57850">
    <property type="entry name" value="RING/U-box"/>
    <property type="match status" value="1"/>
</dbReference>
<dbReference type="Pfam" id="PF04757">
    <property type="entry name" value="Pex2_Pex12"/>
    <property type="match status" value="1"/>
</dbReference>
<keyword evidence="4" id="KW-0813">Transport</keyword>
<evidence type="ECO:0000256" key="3">
    <source>
        <dbReference type="ARBA" id="ARBA00008704"/>
    </source>
</evidence>
<evidence type="ECO:0000256" key="10">
    <source>
        <dbReference type="ARBA" id="ARBA00022989"/>
    </source>
</evidence>
<evidence type="ECO:0000256" key="14">
    <source>
        <dbReference type="SAM" id="SignalP"/>
    </source>
</evidence>
<dbReference type="InterPro" id="IPR013083">
    <property type="entry name" value="Znf_RING/FYVE/PHD"/>
</dbReference>
<feature type="domain" description="Reverse transcriptase" evidence="15">
    <location>
        <begin position="565"/>
        <end position="831"/>
    </location>
</feature>
<dbReference type="SUPFAM" id="SSF56219">
    <property type="entry name" value="DNase I-like"/>
    <property type="match status" value="1"/>
</dbReference>
<feature type="region of interest" description="Disordered" evidence="13">
    <location>
        <begin position="1275"/>
        <end position="1320"/>
    </location>
</feature>
<keyword evidence="10" id="KW-1133">Transmembrane helix</keyword>
<dbReference type="Gene3D" id="3.60.10.10">
    <property type="entry name" value="Endonuclease/exonuclease/phosphatase"/>
    <property type="match status" value="1"/>
</dbReference>
<evidence type="ECO:0000256" key="5">
    <source>
        <dbReference type="ARBA" id="ARBA00022692"/>
    </source>
</evidence>
<evidence type="ECO:0000256" key="11">
    <source>
        <dbReference type="ARBA" id="ARBA00023136"/>
    </source>
</evidence>
<evidence type="ECO:0000256" key="9">
    <source>
        <dbReference type="ARBA" id="ARBA00022927"/>
    </source>
</evidence>
<dbReference type="PROSITE" id="PS50878">
    <property type="entry name" value="RT_POL"/>
    <property type="match status" value="1"/>
</dbReference>
<evidence type="ECO:0000256" key="12">
    <source>
        <dbReference type="ARBA" id="ARBA00023140"/>
    </source>
</evidence>
<keyword evidence="6" id="KW-0479">Metal-binding</keyword>
<evidence type="ECO:0000256" key="1">
    <source>
        <dbReference type="ARBA" id="ARBA00004585"/>
    </source>
</evidence>
<dbReference type="GO" id="GO:0008270">
    <property type="term" value="F:zinc ion binding"/>
    <property type="evidence" value="ECO:0007669"/>
    <property type="project" value="UniProtKB-KW"/>
</dbReference>
<feature type="chain" id="PRO_5020362118" evidence="14">
    <location>
        <begin position="25"/>
        <end position="1380"/>
    </location>
</feature>
<protein>
    <submittedName>
        <fullName evidence="16">Peroxisome assembly protein 12</fullName>
    </submittedName>
</protein>
<dbReference type="CDD" id="cd01650">
    <property type="entry name" value="RT_nLTR_like"/>
    <property type="match status" value="1"/>
</dbReference>
<organism evidence="16 17">
    <name type="scientific">Collichthys lucidus</name>
    <name type="common">Big head croaker</name>
    <name type="synonym">Sciaena lucida</name>
    <dbReference type="NCBI Taxonomy" id="240159"/>
    <lineage>
        <taxon>Eukaryota</taxon>
        <taxon>Metazoa</taxon>
        <taxon>Chordata</taxon>
        <taxon>Craniata</taxon>
        <taxon>Vertebrata</taxon>
        <taxon>Euteleostomi</taxon>
        <taxon>Actinopterygii</taxon>
        <taxon>Neopterygii</taxon>
        <taxon>Teleostei</taxon>
        <taxon>Neoteleostei</taxon>
        <taxon>Acanthomorphata</taxon>
        <taxon>Eupercaria</taxon>
        <taxon>Sciaenidae</taxon>
        <taxon>Collichthys</taxon>
    </lineage>
</organism>
<evidence type="ECO:0000256" key="7">
    <source>
        <dbReference type="ARBA" id="ARBA00022771"/>
    </source>
</evidence>
<dbReference type="GO" id="GO:0008168">
    <property type="term" value="F:methyltransferase activity"/>
    <property type="evidence" value="ECO:0007669"/>
    <property type="project" value="InterPro"/>
</dbReference>
<gene>
    <name evidence="16" type="ORF">D9C73_025407</name>
</gene>
<feature type="signal peptide" evidence="14">
    <location>
        <begin position="1"/>
        <end position="24"/>
    </location>
</feature>
<name>A0A4U5VVJ3_COLLU</name>
<evidence type="ECO:0000313" key="17">
    <source>
        <dbReference type="Proteomes" id="UP000298787"/>
    </source>
</evidence>
<dbReference type="InterPro" id="IPR015095">
    <property type="entry name" value="AlkB_hom8_N"/>
</dbReference>
<keyword evidence="11" id="KW-0472">Membrane</keyword>
<dbReference type="InterPro" id="IPR036691">
    <property type="entry name" value="Endo/exonu/phosph_ase_sf"/>
</dbReference>
<feature type="compositionally biased region" description="Acidic residues" evidence="13">
    <location>
        <begin position="1290"/>
        <end position="1299"/>
    </location>
</feature>
<dbReference type="GO" id="GO:0016706">
    <property type="term" value="F:2-oxoglutarate-dependent dioxygenase activity"/>
    <property type="evidence" value="ECO:0007669"/>
    <property type="project" value="InterPro"/>
</dbReference>
<evidence type="ECO:0000256" key="6">
    <source>
        <dbReference type="ARBA" id="ARBA00022723"/>
    </source>
</evidence>
<dbReference type="EMBL" id="CM014100">
    <property type="protein sequence ID" value="TKS92391.1"/>
    <property type="molecule type" value="Genomic_DNA"/>
</dbReference>
<dbReference type="PANTHER" id="PTHR47510:SF3">
    <property type="entry name" value="ENDO_EXONUCLEASE_PHOSPHATASE DOMAIN-CONTAINING PROTEIN"/>
    <property type="match status" value="1"/>
</dbReference>
<keyword evidence="12" id="KW-0576">Peroxisome</keyword>
<keyword evidence="17" id="KW-1185">Reference proteome</keyword>